<dbReference type="Gene3D" id="1.20.1720.10">
    <property type="entry name" value="Multidrug resistance protein D"/>
    <property type="match status" value="1"/>
</dbReference>
<evidence type="ECO:0000256" key="8">
    <source>
        <dbReference type="RuleBase" id="RU365088"/>
    </source>
</evidence>
<evidence type="ECO:0000313" key="11">
    <source>
        <dbReference type="Proteomes" id="UP000580654"/>
    </source>
</evidence>
<reference evidence="10 11" key="1">
    <citation type="submission" date="2020-08" db="EMBL/GenBank/DDBJ databases">
        <title>Genomic Encyclopedia of Type Strains, Phase IV (KMG-IV): sequencing the most valuable type-strain genomes for metagenomic binning, comparative biology and taxonomic classification.</title>
        <authorList>
            <person name="Goeker M."/>
        </authorList>
    </citation>
    <scope>NUCLEOTIDE SEQUENCE [LARGE SCALE GENOMIC DNA]</scope>
    <source>
        <strain evidence="10 11">DSM 25622</strain>
    </source>
</reference>
<organism evidence="10 11">
    <name type="scientific">Muricoccus pecuniae</name>
    <dbReference type="NCBI Taxonomy" id="693023"/>
    <lineage>
        <taxon>Bacteria</taxon>
        <taxon>Pseudomonadati</taxon>
        <taxon>Pseudomonadota</taxon>
        <taxon>Alphaproteobacteria</taxon>
        <taxon>Acetobacterales</taxon>
        <taxon>Roseomonadaceae</taxon>
        <taxon>Muricoccus</taxon>
    </lineage>
</organism>
<comment type="caution">
    <text evidence="10">The sequence shown here is derived from an EMBL/GenBank/DDBJ whole genome shotgun (WGS) entry which is preliminary data.</text>
</comment>
<evidence type="ECO:0000256" key="1">
    <source>
        <dbReference type="ARBA" id="ARBA00004651"/>
    </source>
</evidence>
<dbReference type="EMBL" id="JACIJD010000009">
    <property type="protein sequence ID" value="MBB5694201.1"/>
    <property type="molecule type" value="Genomic_DNA"/>
</dbReference>
<dbReference type="GO" id="GO:0042910">
    <property type="term" value="F:xenobiotic transmembrane transporter activity"/>
    <property type="evidence" value="ECO:0007669"/>
    <property type="project" value="InterPro"/>
</dbReference>
<proteinExistence type="inferred from homology"/>
<dbReference type="SUPFAM" id="SSF103473">
    <property type="entry name" value="MFS general substrate transporter"/>
    <property type="match status" value="1"/>
</dbReference>
<comment type="subcellular location">
    <subcellularLocation>
        <location evidence="8">Cell inner membrane</location>
        <topology evidence="8">Multi-pass membrane protein</topology>
    </subcellularLocation>
    <subcellularLocation>
        <location evidence="1">Cell membrane</location>
        <topology evidence="1">Multi-pass membrane protein</topology>
    </subcellularLocation>
</comment>
<evidence type="ECO:0000256" key="5">
    <source>
        <dbReference type="ARBA" id="ARBA00022692"/>
    </source>
</evidence>
<dbReference type="InterPro" id="IPR036259">
    <property type="entry name" value="MFS_trans_sf"/>
</dbReference>
<dbReference type="Pfam" id="PF07690">
    <property type="entry name" value="MFS_1"/>
    <property type="match status" value="1"/>
</dbReference>
<keyword evidence="3 8" id="KW-0813">Transport</keyword>
<dbReference type="AlphaFoldDB" id="A0A840YDI4"/>
<feature type="transmembrane region" description="Helical" evidence="8">
    <location>
        <begin position="303"/>
        <end position="325"/>
    </location>
</feature>
<dbReference type="InterPro" id="IPR004812">
    <property type="entry name" value="Efflux_drug-R_Bcr/CmlA"/>
</dbReference>
<feature type="transmembrane region" description="Helical" evidence="8">
    <location>
        <begin position="331"/>
        <end position="355"/>
    </location>
</feature>
<dbReference type="Proteomes" id="UP000580654">
    <property type="component" value="Unassembled WGS sequence"/>
</dbReference>
<comment type="caution">
    <text evidence="8">Lacks conserved residue(s) required for the propagation of feature annotation.</text>
</comment>
<dbReference type="CDD" id="cd17320">
    <property type="entry name" value="MFS_MdfA_MDR_like"/>
    <property type="match status" value="1"/>
</dbReference>
<dbReference type="InterPro" id="IPR020846">
    <property type="entry name" value="MFS_dom"/>
</dbReference>
<evidence type="ECO:0000256" key="4">
    <source>
        <dbReference type="ARBA" id="ARBA00022475"/>
    </source>
</evidence>
<feature type="transmembrane region" description="Helical" evidence="8">
    <location>
        <begin position="102"/>
        <end position="122"/>
    </location>
</feature>
<dbReference type="GO" id="GO:1990961">
    <property type="term" value="P:xenobiotic detoxification by transmembrane export across the plasma membrane"/>
    <property type="evidence" value="ECO:0007669"/>
    <property type="project" value="InterPro"/>
</dbReference>
<keyword evidence="7 8" id="KW-0472">Membrane</keyword>
<name>A0A840YDI4_9PROT</name>
<sequence length="425" mass="43309">MVSHGGHASPPRLPDAPFPLAKPARVSGEAPRPAVPLLLLALITFSGTVGMYLFVPALPEAGAALGATTGAMQLTVSLYVLGLALGQPVYGPLSDRFGRRPVLVGGLVLYTLAGLLACLAPSAEVLILARLFQALGGCAGLVLGRAIVRDTSEARQAAQRLALLNLMVTLGPGLAPVVGSAVLALAGWRVVLLLLCLLGVANLFFTWRLLPETGLRAAPPDMPTLLRDYLRLLGSPVFLGYAVCGGCMTTASYAFFGSASFIFRELGRPEHEAGLALGLLVIGISIGNWLASRLITRVPIDRVLVLAGALSLGSTLLLLGVVLAGWLTVPWAMGCMFAFTLAVGVGGPPALAQAISLNPRLVGSASGLYGAIQMGVGAVCSGLAGLGRDPALAAALVLAGAAVTGQVALRVALRSRRRAGGAGGD</sequence>
<dbReference type="RefSeq" id="WP_184517864.1">
    <property type="nucleotide sequence ID" value="NZ_JACIJD010000009.1"/>
</dbReference>
<keyword evidence="11" id="KW-1185">Reference proteome</keyword>
<evidence type="ECO:0000256" key="2">
    <source>
        <dbReference type="ARBA" id="ARBA00006236"/>
    </source>
</evidence>
<feature type="domain" description="Major facilitator superfamily (MFS) profile" evidence="9">
    <location>
        <begin position="36"/>
        <end position="417"/>
    </location>
</feature>
<dbReference type="PANTHER" id="PTHR23502">
    <property type="entry name" value="MAJOR FACILITATOR SUPERFAMILY"/>
    <property type="match status" value="1"/>
</dbReference>
<protein>
    <recommendedName>
        <fullName evidence="8">Bcr/CflA family efflux transporter</fullName>
    </recommendedName>
</protein>
<dbReference type="PANTHER" id="PTHR23502:SF132">
    <property type="entry name" value="POLYAMINE TRANSPORTER 2-RELATED"/>
    <property type="match status" value="1"/>
</dbReference>
<feature type="transmembrane region" description="Helical" evidence="8">
    <location>
        <begin position="230"/>
        <end position="253"/>
    </location>
</feature>
<dbReference type="NCBIfam" id="TIGR00710">
    <property type="entry name" value="efflux_Bcr_CflA"/>
    <property type="match status" value="1"/>
</dbReference>
<evidence type="ECO:0000259" key="9">
    <source>
        <dbReference type="PROSITE" id="PS50850"/>
    </source>
</evidence>
<dbReference type="GO" id="GO:0005886">
    <property type="term" value="C:plasma membrane"/>
    <property type="evidence" value="ECO:0007669"/>
    <property type="project" value="UniProtKB-SubCell"/>
</dbReference>
<feature type="transmembrane region" description="Helical" evidence="8">
    <location>
        <begin position="160"/>
        <end position="184"/>
    </location>
</feature>
<evidence type="ECO:0000256" key="7">
    <source>
        <dbReference type="ARBA" id="ARBA00023136"/>
    </source>
</evidence>
<feature type="transmembrane region" description="Helical" evidence="8">
    <location>
        <begin position="273"/>
        <end position="291"/>
    </location>
</feature>
<feature type="transmembrane region" description="Helical" evidence="8">
    <location>
        <begin position="190"/>
        <end position="210"/>
    </location>
</feature>
<accession>A0A840YDI4</accession>
<keyword evidence="6 8" id="KW-1133">Transmembrane helix</keyword>
<feature type="transmembrane region" description="Helical" evidence="8">
    <location>
        <begin position="128"/>
        <end position="148"/>
    </location>
</feature>
<evidence type="ECO:0000256" key="3">
    <source>
        <dbReference type="ARBA" id="ARBA00022448"/>
    </source>
</evidence>
<evidence type="ECO:0000313" key="10">
    <source>
        <dbReference type="EMBL" id="MBB5694201.1"/>
    </source>
</evidence>
<feature type="transmembrane region" description="Helical" evidence="8">
    <location>
        <begin position="367"/>
        <end position="386"/>
    </location>
</feature>
<evidence type="ECO:0000256" key="6">
    <source>
        <dbReference type="ARBA" id="ARBA00022989"/>
    </source>
</evidence>
<feature type="transmembrane region" description="Helical" evidence="8">
    <location>
        <begin position="392"/>
        <end position="413"/>
    </location>
</feature>
<feature type="transmembrane region" description="Helical" evidence="8">
    <location>
        <begin position="34"/>
        <end position="55"/>
    </location>
</feature>
<dbReference type="InterPro" id="IPR011701">
    <property type="entry name" value="MFS"/>
</dbReference>
<keyword evidence="8" id="KW-0997">Cell inner membrane</keyword>
<dbReference type="PROSITE" id="PS50850">
    <property type="entry name" value="MFS"/>
    <property type="match status" value="1"/>
</dbReference>
<keyword evidence="4" id="KW-1003">Cell membrane</keyword>
<gene>
    <name evidence="10" type="ORF">FHS87_002246</name>
</gene>
<comment type="similarity">
    <text evidence="2 8">Belongs to the major facilitator superfamily. Bcr/CmlA family.</text>
</comment>
<keyword evidence="5 8" id="KW-0812">Transmembrane</keyword>